<proteinExistence type="predicted"/>
<dbReference type="InterPro" id="IPR031778">
    <property type="entry name" value="Sortilin_N"/>
</dbReference>
<dbReference type="GO" id="GO:0010411">
    <property type="term" value="P:xyloglucan metabolic process"/>
    <property type="evidence" value="ECO:0007669"/>
    <property type="project" value="TreeGrafter"/>
</dbReference>
<keyword evidence="1" id="KW-0677">Repeat</keyword>
<keyword evidence="3" id="KW-0378">Hydrolase</keyword>
<dbReference type="InterPro" id="IPR052025">
    <property type="entry name" value="Xyloglucanase_GH74"/>
</dbReference>
<dbReference type="AlphaFoldDB" id="A0A6I6JN60"/>
<organism evidence="3 4">
    <name type="scientific">Maribellus comscasis</name>
    <dbReference type="NCBI Taxonomy" id="2681766"/>
    <lineage>
        <taxon>Bacteria</taxon>
        <taxon>Pseudomonadati</taxon>
        <taxon>Bacteroidota</taxon>
        <taxon>Bacteroidia</taxon>
        <taxon>Marinilabiliales</taxon>
        <taxon>Prolixibacteraceae</taxon>
        <taxon>Maribellus</taxon>
    </lineage>
</organism>
<evidence type="ECO:0000259" key="2">
    <source>
        <dbReference type="Pfam" id="PF15902"/>
    </source>
</evidence>
<accession>A0A6I6JN60</accession>
<dbReference type="Gene3D" id="2.130.10.10">
    <property type="entry name" value="YVTN repeat-like/Quinoprotein amine dehydrogenase"/>
    <property type="match status" value="4"/>
</dbReference>
<reference evidence="3 4" key="1">
    <citation type="submission" date="2019-11" db="EMBL/GenBank/DDBJ databases">
        <authorList>
            <person name="Zheng R.K."/>
            <person name="Sun C.M."/>
        </authorList>
    </citation>
    <scope>NUCLEOTIDE SEQUENCE [LARGE SCALE GENOMIC DNA]</scope>
    <source>
        <strain evidence="3 4">WC007</strain>
    </source>
</reference>
<dbReference type="InterPro" id="IPR015943">
    <property type="entry name" value="WD40/YVTN_repeat-like_dom_sf"/>
</dbReference>
<evidence type="ECO:0000313" key="4">
    <source>
        <dbReference type="Proteomes" id="UP000428260"/>
    </source>
</evidence>
<dbReference type="GO" id="GO:0016787">
    <property type="term" value="F:hydrolase activity"/>
    <property type="evidence" value="ECO:0007669"/>
    <property type="project" value="UniProtKB-KW"/>
</dbReference>
<dbReference type="Pfam" id="PF15902">
    <property type="entry name" value="Sortilin-Vps10"/>
    <property type="match status" value="1"/>
</dbReference>
<sequence length="1045" mass="116664">MHRLKSLLVISVLLLGISNLSFGKKNEKTVEALPDTSAYSNLKYRNIGPFRGGRSAAVCGVTNNPDVYYFGATGGGVWKTEDAGQNWKNISDGYFGGTVGAVTVAPSNDNIIYVGGGEVTVRGNVSHGYGIWKSMDAGETWKYSGLKEGQYIPRIRVHPENQDLVYAAVLGHVFGPNEERGIYRSKDGGKNWEKILFVSEDAGAVDLVLDPFNPLVIYASTWKVRRKPYTLESGGEGSALWKSTDGGDSWQNISDSKGLPQGTLGIIGVTASPAKRNRIWAIIEAENGGVFRSDDAGKTWIKTNEDRNLRQRAWYYTRINADTQNEDIVYVLNVGFWKSKDGGKTFESIRTPHSDHHDLWINPENNKMIIGDDGGGQISLDGAHNWSTMDNQPTAQFYRVITDNHFPYRIYAAQQDNSTVRIQHRSLSGGISEDNWESTAGGESGFIAPDPKNSDIVYGGSYGGYLVRHNHKTGETRMIDVWPDNPMGWAAKNIKYRFQWNYPIFFSVHDKDALYCAANVLFKTTNEGQSWQQISPDLTRNDTTKMESSGGPITKDNTSVEYYGTIFAACESALEPGVIWAGSDDGLIHVTQNSGESWENVTPPASMMPEWTMINSIEPHPYEKGGLYVAATSYKNDDFTPYLYKTLDYGKTWKKITDGIRKDHFTRVIRADKTRPGLLFAGTESGMYISFNDGELWQPFQLNLPVVPITDLTIKDNDLIVATQGRSLWILDDITTLQQLTKEVTEQALILFNQRPSYKILAGRGGNNSGENPPSGAVIDFWLKDRNDSTSVQMEILDKNKNLIYTFKNNVLEKELKDNPALGKIEVEKGLNRFVWNLRYPDAKGFPGLIMWGGSLRGPVAIPGVYYAKLTVDGISEEKSFSVLPVPNYSATQEDYQAQFDFLLDVRDKLTETHQCILDIREAQKQLTYIKEKLDKEENTAIIEQIETMSAKMDSIEKALYQTKNKSPQDPLNFPIRLNNKLAAVAGIVASGDARPTDQSIAVKTELTAKIDRELAAFKKIKDEEIPKLNEQVWDAKIPAVQIKE</sequence>
<feature type="domain" description="Sortilin N-terminal" evidence="2">
    <location>
        <begin position="131"/>
        <end position="255"/>
    </location>
</feature>
<name>A0A6I6JN60_9BACT</name>
<dbReference type="SUPFAM" id="SSF110296">
    <property type="entry name" value="Oligoxyloglucan reducing end-specific cellobiohydrolase"/>
    <property type="match status" value="1"/>
</dbReference>
<dbReference type="EMBL" id="CP046401">
    <property type="protein sequence ID" value="QGY42410.1"/>
    <property type="molecule type" value="Genomic_DNA"/>
</dbReference>
<keyword evidence="4" id="KW-1185">Reference proteome</keyword>
<dbReference type="Proteomes" id="UP000428260">
    <property type="component" value="Chromosome"/>
</dbReference>
<protein>
    <submittedName>
        <fullName evidence="3">Glycosyl hydrolase</fullName>
    </submittedName>
</protein>
<gene>
    <name evidence="3" type="ORF">GM418_01695</name>
</gene>
<dbReference type="SUPFAM" id="SSF50939">
    <property type="entry name" value="Sialidases"/>
    <property type="match status" value="1"/>
</dbReference>
<dbReference type="PANTHER" id="PTHR43739:SF5">
    <property type="entry name" value="EXO-ALPHA-SIALIDASE"/>
    <property type="match status" value="1"/>
</dbReference>
<dbReference type="CDD" id="cd15482">
    <property type="entry name" value="Sialidase_non-viral"/>
    <property type="match status" value="1"/>
</dbReference>
<dbReference type="InterPro" id="IPR036278">
    <property type="entry name" value="Sialidase_sf"/>
</dbReference>
<dbReference type="PANTHER" id="PTHR43739">
    <property type="entry name" value="XYLOGLUCANASE (EUROFUNG)"/>
    <property type="match status" value="1"/>
</dbReference>
<dbReference type="RefSeq" id="WP_158862527.1">
    <property type="nucleotide sequence ID" value="NZ_CP046401.1"/>
</dbReference>
<dbReference type="KEGG" id="mcos:GM418_01695"/>
<evidence type="ECO:0000313" key="3">
    <source>
        <dbReference type="EMBL" id="QGY42410.1"/>
    </source>
</evidence>
<evidence type="ECO:0000256" key="1">
    <source>
        <dbReference type="ARBA" id="ARBA00022737"/>
    </source>
</evidence>